<dbReference type="InterPro" id="IPR011276">
    <property type="entry name" value="TonB_haem/Hb_rcpt"/>
</dbReference>
<dbReference type="InterPro" id="IPR012910">
    <property type="entry name" value="Plug_dom"/>
</dbReference>
<dbReference type="InterPro" id="IPR011662">
    <property type="entry name" value="Secretin/TonB_short_N"/>
</dbReference>
<comment type="subcellular location">
    <subcellularLocation>
        <location evidence="1 12">Cell outer membrane</location>
        <topology evidence="1 12">Multi-pass membrane protein</topology>
    </subcellularLocation>
</comment>
<dbReference type="Gene3D" id="2.170.130.10">
    <property type="entry name" value="TonB-dependent receptor, plug domain"/>
    <property type="match status" value="1"/>
</dbReference>
<dbReference type="PANTHER" id="PTHR30069:SF41">
    <property type="entry name" value="HEME_HEMOPEXIN UTILIZATION PROTEIN C"/>
    <property type="match status" value="1"/>
</dbReference>
<feature type="domain" description="Secretin/TonB short N-terminal" evidence="15">
    <location>
        <begin position="78"/>
        <end position="129"/>
    </location>
</feature>
<gene>
    <name evidence="16" type="ORF">HNR59_003507</name>
</gene>
<dbReference type="RefSeq" id="WP_183832298.1">
    <property type="nucleotide sequence ID" value="NZ_JACHEU010000004.1"/>
</dbReference>
<feature type="transmembrane region" description="Helical" evidence="14">
    <location>
        <begin position="25"/>
        <end position="45"/>
    </location>
</feature>
<dbReference type="EMBL" id="JACHEU010000004">
    <property type="protein sequence ID" value="MBB6014113.1"/>
    <property type="molecule type" value="Genomic_DNA"/>
</dbReference>
<dbReference type="NCBIfam" id="TIGR01785">
    <property type="entry name" value="TonB-hemin"/>
    <property type="match status" value="1"/>
</dbReference>
<accession>A0A7W9S6V6</accession>
<comment type="similarity">
    <text evidence="2 12 13">Belongs to the TonB-dependent receptor family.</text>
</comment>
<dbReference type="Proteomes" id="UP000533306">
    <property type="component" value="Unassembled WGS sequence"/>
</dbReference>
<keyword evidence="17" id="KW-1185">Reference proteome</keyword>
<dbReference type="InterPro" id="IPR037066">
    <property type="entry name" value="Plug_dom_sf"/>
</dbReference>
<evidence type="ECO:0000256" key="3">
    <source>
        <dbReference type="ARBA" id="ARBA00022448"/>
    </source>
</evidence>
<evidence type="ECO:0000313" key="16">
    <source>
        <dbReference type="EMBL" id="MBB6014113.1"/>
    </source>
</evidence>
<evidence type="ECO:0000256" key="5">
    <source>
        <dbReference type="ARBA" id="ARBA00022496"/>
    </source>
</evidence>
<evidence type="ECO:0000256" key="7">
    <source>
        <dbReference type="ARBA" id="ARBA00023004"/>
    </source>
</evidence>
<dbReference type="Gene3D" id="2.40.170.20">
    <property type="entry name" value="TonB-dependent receptor, beta-barrel domain"/>
    <property type="match status" value="1"/>
</dbReference>
<keyword evidence="3 12" id="KW-0813">Transport</keyword>
<keyword evidence="5" id="KW-0410">Iron transport</keyword>
<dbReference type="Pfam" id="PF07660">
    <property type="entry name" value="STN"/>
    <property type="match status" value="1"/>
</dbReference>
<evidence type="ECO:0000256" key="2">
    <source>
        <dbReference type="ARBA" id="ARBA00009810"/>
    </source>
</evidence>
<evidence type="ECO:0000256" key="1">
    <source>
        <dbReference type="ARBA" id="ARBA00004571"/>
    </source>
</evidence>
<evidence type="ECO:0000256" key="9">
    <source>
        <dbReference type="ARBA" id="ARBA00023136"/>
    </source>
</evidence>
<keyword evidence="8 13" id="KW-0798">TonB box</keyword>
<protein>
    <submittedName>
        <fullName evidence="16">Hemoglobin/transferrin/lactoferrin receptor protein</fullName>
    </submittedName>
</protein>
<keyword evidence="10 16" id="KW-0675">Receptor</keyword>
<keyword evidence="9 12" id="KW-0472">Membrane</keyword>
<dbReference type="CDD" id="cd01347">
    <property type="entry name" value="ligand_gated_channel"/>
    <property type="match status" value="1"/>
</dbReference>
<dbReference type="InterPro" id="IPR039426">
    <property type="entry name" value="TonB-dep_rcpt-like"/>
</dbReference>
<dbReference type="GO" id="GO:0009279">
    <property type="term" value="C:cell outer membrane"/>
    <property type="evidence" value="ECO:0007669"/>
    <property type="project" value="UniProtKB-SubCell"/>
</dbReference>
<dbReference type="Pfam" id="PF07715">
    <property type="entry name" value="Plug"/>
    <property type="match status" value="1"/>
</dbReference>
<dbReference type="GO" id="GO:0015344">
    <property type="term" value="F:siderophore uptake transmembrane transporter activity"/>
    <property type="evidence" value="ECO:0007669"/>
    <property type="project" value="TreeGrafter"/>
</dbReference>
<reference evidence="16 17" key="1">
    <citation type="submission" date="2020-08" db="EMBL/GenBank/DDBJ databases">
        <title>Genomic Encyclopedia of Type Strains, Phase IV (KMG-IV): sequencing the most valuable type-strain genomes for metagenomic binning, comparative biology and taxonomic classification.</title>
        <authorList>
            <person name="Goeker M."/>
        </authorList>
    </citation>
    <scope>NUCLEOTIDE SEQUENCE [LARGE SCALE GENOMIC DNA]</scope>
    <source>
        <strain evidence="16 17">DSM 11099</strain>
    </source>
</reference>
<dbReference type="GO" id="GO:0044718">
    <property type="term" value="P:siderophore transmembrane transport"/>
    <property type="evidence" value="ECO:0007669"/>
    <property type="project" value="TreeGrafter"/>
</dbReference>
<evidence type="ECO:0000256" key="11">
    <source>
        <dbReference type="ARBA" id="ARBA00023237"/>
    </source>
</evidence>
<dbReference type="Gene3D" id="3.55.50.30">
    <property type="match status" value="1"/>
</dbReference>
<dbReference type="GO" id="GO:0015232">
    <property type="term" value="F:heme transmembrane transporter activity"/>
    <property type="evidence" value="ECO:0007669"/>
    <property type="project" value="InterPro"/>
</dbReference>
<dbReference type="PROSITE" id="PS52016">
    <property type="entry name" value="TONB_DEPENDENT_REC_3"/>
    <property type="match status" value="1"/>
</dbReference>
<evidence type="ECO:0000256" key="14">
    <source>
        <dbReference type="SAM" id="Phobius"/>
    </source>
</evidence>
<evidence type="ECO:0000256" key="12">
    <source>
        <dbReference type="PROSITE-ProRule" id="PRU01360"/>
    </source>
</evidence>
<dbReference type="AlphaFoldDB" id="A0A7W9S6V6"/>
<keyword evidence="4 12" id="KW-1134">Transmembrane beta strand</keyword>
<evidence type="ECO:0000259" key="15">
    <source>
        <dbReference type="SMART" id="SM00965"/>
    </source>
</evidence>
<evidence type="ECO:0000256" key="6">
    <source>
        <dbReference type="ARBA" id="ARBA00022692"/>
    </source>
</evidence>
<keyword evidence="7" id="KW-0408">Iron</keyword>
<keyword evidence="5" id="KW-0406">Ion transport</keyword>
<keyword evidence="6 12" id="KW-0812">Transmembrane</keyword>
<organism evidence="16 17">
    <name type="scientific">Aquamicrobium lusatiense</name>
    <dbReference type="NCBI Taxonomy" id="89772"/>
    <lineage>
        <taxon>Bacteria</taxon>
        <taxon>Pseudomonadati</taxon>
        <taxon>Pseudomonadota</taxon>
        <taxon>Alphaproteobacteria</taxon>
        <taxon>Hyphomicrobiales</taxon>
        <taxon>Phyllobacteriaceae</taxon>
        <taxon>Aquamicrobium</taxon>
    </lineage>
</organism>
<dbReference type="InterPro" id="IPR036942">
    <property type="entry name" value="Beta-barrel_TonB_sf"/>
</dbReference>
<evidence type="ECO:0000256" key="10">
    <source>
        <dbReference type="ARBA" id="ARBA00023170"/>
    </source>
</evidence>
<dbReference type="InterPro" id="IPR000531">
    <property type="entry name" value="Beta-barrel_TonB"/>
</dbReference>
<name>A0A7W9S6V6_9HYPH</name>
<evidence type="ECO:0000256" key="4">
    <source>
        <dbReference type="ARBA" id="ARBA00022452"/>
    </source>
</evidence>
<evidence type="ECO:0000313" key="17">
    <source>
        <dbReference type="Proteomes" id="UP000533306"/>
    </source>
</evidence>
<dbReference type="SMART" id="SM00965">
    <property type="entry name" value="STN"/>
    <property type="match status" value="1"/>
</dbReference>
<evidence type="ECO:0000256" key="8">
    <source>
        <dbReference type="ARBA" id="ARBA00023077"/>
    </source>
</evidence>
<evidence type="ECO:0000256" key="13">
    <source>
        <dbReference type="RuleBase" id="RU003357"/>
    </source>
</evidence>
<proteinExistence type="inferred from homology"/>
<keyword evidence="11 12" id="KW-0998">Cell outer membrane</keyword>
<dbReference type="PANTHER" id="PTHR30069">
    <property type="entry name" value="TONB-DEPENDENT OUTER MEMBRANE RECEPTOR"/>
    <property type="match status" value="1"/>
</dbReference>
<keyword evidence="14" id="KW-1133">Transmembrane helix</keyword>
<sequence length="854" mass="92534">MGRIAYGDGRVRADGGGMLRGGRRLAFFFITSTMLGSASLFFPVISHAQQRVAEQTRFDIPAQPLSAAIASFIRATEWDVGFTSATVSGKRSAAVSGTMTPAQALQAMLAGTGVSADISGPSTAALVSGSGGAAQRAPVNADGSLVLDTITISGGGNPADAPYRSSGSGAYISAQQIERFRGTSTGDMLKSTPGVIASANRNGASLEVNIRGVQGMNRVKVTVDGSEQTIAEGQGYPGSRTRSYIDPDLIAGVEIEKGPQMSGAGAGAIGGAVNMRTLDVQDILKDGKQFGVRLKGGLMSNNRPPPPTGTTTFRNDPTSLFDFDNLNGSVAAAATLGGIDLVAAYSRRRHGNYFAGRHGKSTYADDWGNEQTYSLYRPGSEVLNTGLETESFLLKSGFSFLEDHKVQLSWLRSDFSYGETWPSDLLYGALKQNDPRKTRTNRLTAKYEWDPAENDAIRLRANVYYADTNDEGAAYAFAKPYTSQNYGFDVENVSQFHFGALGSLALTYGGSYAVEDLNSSQGRVNGSNFFFEGRRDVASLYAKADWNPTDWLALNAGLRYLSYKTQDNSPVSGSYGEFNDLSGSSFSPGLGARLEPWDGIQFFAQYNEGYRPPSLRESVSNYDTSLVPNPFLKAEHARNLEAGINLLRDDVLVGGDKLRVKGVFFNNDIDDYIMRLWPKSSAYFMMDNIDRARFSGIELSAKYDTGTFFVDGSFTYFTKADYCYVWTRWETQPDGTNQQVESDVCSSTPPDVDFSAGFVQPRFTGSVTAGARFMEEKLTVGGRVSYVGTNPVANFAPWPSYTLVDLFASYKVSDSFRVDVAADNIFDRYYLDALSNNAVVAPGRTFRLDLTAKF</sequence>
<dbReference type="SUPFAM" id="SSF56935">
    <property type="entry name" value="Porins"/>
    <property type="match status" value="1"/>
</dbReference>
<dbReference type="Pfam" id="PF00593">
    <property type="entry name" value="TonB_dep_Rec_b-barrel"/>
    <property type="match status" value="1"/>
</dbReference>
<comment type="caution">
    <text evidence="16">The sequence shown here is derived from an EMBL/GenBank/DDBJ whole genome shotgun (WGS) entry which is preliminary data.</text>
</comment>